<dbReference type="SUPFAM" id="SSF54427">
    <property type="entry name" value="NTF2-like"/>
    <property type="match status" value="1"/>
</dbReference>
<dbReference type="STRING" id="1791.GCA_001049355_04604"/>
<dbReference type="InterPro" id="IPR037401">
    <property type="entry name" value="SnoaL-like"/>
</dbReference>
<proteinExistence type="predicted"/>
<dbReference type="Gene3D" id="3.10.450.50">
    <property type="match status" value="1"/>
</dbReference>
<gene>
    <name evidence="2" type="ORF">NCTC10437_02748</name>
</gene>
<evidence type="ECO:0000313" key="2">
    <source>
        <dbReference type="EMBL" id="VEG54963.1"/>
    </source>
</evidence>
<dbReference type="KEGG" id="mauu:NCTC10437_02748"/>
<dbReference type="InterPro" id="IPR032710">
    <property type="entry name" value="NTF2-like_dom_sf"/>
</dbReference>
<dbReference type="Pfam" id="PF13577">
    <property type="entry name" value="SnoaL_4"/>
    <property type="match status" value="1"/>
</dbReference>
<keyword evidence="3" id="KW-1185">Reference proteome</keyword>
<sequence length="146" mass="16528">MANERSDRFSDERDIQRALITFARAMDDRDWIALSEILSDNAVGDFGTGRLEGCAAIIELIRGFLDNCGVTQHLIGNVLVDVDGDHATSRAYVQDLHLSRSNPDVTFHTLGDYHDRWERRGGRWRLVQRIKDNRATVGSLEVFAAR</sequence>
<dbReference type="Proteomes" id="UP000279306">
    <property type="component" value="Chromosome"/>
</dbReference>
<accession>A0A3S4S2S6</accession>
<protein>
    <recommendedName>
        <fullName evidence="1">SnoaL-like domain-containing protein</fullName>
    </recommendedName>
</protein>
<feature type="domain" description="SnoaL-like" evidence="1">
    <location>
        <begin position="8"/>
        <end position="129"/>
    </location>
</feature>
<dbReference type="EMBL" id="LR134356">
    <property type="protein sequence ID" value="VEG54963.1"/>
    <property type="molecule type" value="Genomic_DNA"/>
</dbReference>
<evidence type="ECO:0000313" key="3">
    <source>
        <dbReference type="Proteomes" id="UP000279306"/>
    </source>
</evidence>
<dbReference type="AlphaFoldDB" id="A0A3S4S2S6"/>
<dbReference type="RefSeq" id="WP_048634453.1">
    <property type="nucleotide sequence ID" value="NZ_CVQQ01000020.1"/>
</dbReference>
<name>A0A3S4S2S6_MYCAU</name>
<evidence type="ECO:0000259" key="1">
    <source>
        <dbReference type="Pfam" id="PF13577"/>
    </source>
</evidence>
<organism evidence="2 3">
    <name type="scientific">Mycolicibacterium aurum</name>
    <name type="common">Mycobacterium aurum</name>
    <dbReference type="NCBI Taxonomy" id="1791"/>
    <lineage>
        <taxon>Bacteria</taxon>
        <taxon>Bacillati</taxon>
        <taxon>Actinomycetota</taxon>
        <taxon>Actinomycetes</taxon>
        <taxon>Mycobacteriales</taxon>
        <taxon>Mycobacteriaceae</taxon>
        <taxon>Mycolicibacterium</taxon>
    </lineage>
</organism>
<dbReference type="OrthoDB" id="4555743at2"/>
<reference evidence="2 3" key="1">
    <citation type="submission" date="2018-12" db="EMBL/GenBank/DDBJ databases">
        <authorList>
            <consortium name="Pathogen Informatics"/>
        </authorList>
    </citation>
    <scope>NUCLEOTIDE SEQUENCE [LARGE SCALE GENOMIC DNA]</scope>
    <source>
        <strain evidence="2 3">NCTC10437</strain>
    </source>
</reference>